<dbReference type="Proteomes" id="UP001060336">
    <property type="component" value="Chromosome"/>
</dbReference>
<name>A0A9J7AWT9_9PROT</name>
<dbReference type="PRINTS" id="PR00081">
    <property type="entry name" value="GDHRDH"/>
</dbReference>
<keyword evidence="2" id="KW-1185">Reference proteome</keyword>
<gene>
    <name evidence="1" type="ORF">NUH88_04250</name>
</gene>
<dbReference type="KEGG" id="naci:NUH88_04250"/>
<dbReference type="RefSeq" id="WP_257770155.1">
    <property type="nucleotide sequence ID" value="NZ_CP102480.1"/>
</dbReference>
<dbReference type="Gene3D" id="3.40.50.720">
    <property type="entry name" value="NAD(P)-binding Rossmann-like Domain"/>
    <property type="match status" value="1"/>
</dbReference>
<dbReference type="CDD" id="cd05325">
    <property type="entry name" value="carb_red_sniffer_like_SDR_c"/>
    <property type="match status" value="1"/>
</dbReference>
<evidence type="ECO:0000313" key="1">
    <source>
        <dbReference type="EMBL" id="UUX50905.1"/>
    </source>
</evidence>
<dbReference type="SUPFAM" id="SSF51735">
    <property type="entry name" value="NAD(P)-binding Rossmann-fold domains"/>
    <property type="match status" value="1"/>
</dbReference>
<dbReference type="EMBL" id="CP102480">
    <property type="protein sequence ID" value="UUX50905.1"/>
    <property type="molecule type" value="Genomic_DNA"/>
</dbReference>
<dbReference type="InterPro" id="IPR002347">
    <property type="entry name" value="SDR_fam"/>
</dbReference>
<dbReference type="PANTHER" id="PTHR45458:SF1">
    <property type="entry name" value="SHORT CHAIN DEHYDROGENASE"/>
    <property type="match status" value="1"/>
</dbReference>
<proteinExistence type="predicted"/>
<dbReference type="GO" id="GO:0016616">
    <property type="term" value="F:oxidoreductase activity, acting on the CH-OH group of donors, NAD or NADP as acceptor"/>
    <property type="evidence" value="ECO:0007669"/>
    <property type="project" value="TreeGrafter"/>
</dbReference>
<accession>A0A9J7AWT9</accession>
<dbReference type="InterPro" id="IPR052184">
    <property type="entry name" value="SDR_enzymes"/>
</dbReference>
<evidence type="ECO:0000313" key="2">
    <source>
        <dbReference type="Proteomes" id="UP001060336"/>
    </source>
</evidence>
<protein>
    <submittedName>
        <fullName evidence="1">SDR family oxidoreductase</fullName>
    </submittedName>
</protein>
<sequence length="224" mass="23568">MPTVLITGANRGIGLELARAYAADGWNVIGTCRKPENATDLKAVGGVEIVALDVTDPASVAALAEQLGDRPIDVVLNNAGINHRGSTLSEIDYGNWAETMDANVFGPMRVSEALMANVLAGERKQMAYISSKMGSVAECTGGSYMYRSSKTALNMAVKCLSLEFAPKGVTAVMFHPGHVRTDMGGPSAPVLATESAAGIKSVIDNLKPSDNGRFFNYDGTGLPW</sequence>
<dbReference type="AlphaFoldDB" id="A0A9J7AWT9"/>
<dbReference type="Pfam" id="PF00106">
    <property type="entry name" value="adh_short"/>
    <property type="match status" value="1"/>
</dbReference>
<dbReference type="InterPro" id="IPR036291">
    <property type="entry name" value="NAD(P)-bd_dom_sf"/>
</dbReference>
<dbReference type="PANTHER" id="PTHR45458">
    <property type="entry name" value="SHORT-CHAIN DEHYDROGENASE/REDUCTASE SDR"/>
    <property type="match status" value="1"/>
</dbReference>
<reference evidence="1" key="1">
    <citation type="submission" date="2022-08" db="EMBL/GenBank/DDBJ databases">
        <title>Nisaea acidiphila sp. nov., isolated from a marine algal debris and emended description of the genus Nisaea Urios et al. 2008.</title>
        <authorList>
            <person name="Kwon K."/>
        </authorList>
    </citation>
    <scope>NUCLEOTIDE SEQUENCE</scope>
    <source>
        <strain evidence="1">MEBiC11861</strain>
    </source>
</reference>
<organism evidence="1 2">
    <name type="scientific">Nisaea acidiphila</name>
    <dbReference type="NCBI Taxonomy" id="1862145"/>
    <lineage>
        <taxon>Bacteria</taxon>
        <taxon>Pseudomonadati</taxon>
        <taxon>Pseudomonadota</taxon>
        <taxon>Alphaproteobacteria</taxon>
        <taxon>Rhodospirillales</taxon>
        <taxon>Thalassobaculaceae</taxon>
        <taxon>Nisaea</taxon>
    </lineage>
</organism>